<keyword evidence="2" id="KW-1185">Reference proteome</keyword>
<dbReference type="Proteomes" id="UP001232148">
    <property type="component" value="Unassembled WGS sequence"/>
</dbReference>
<evidence type="ECO:0000313" key="2">
    <source>
        <dbReference type="Proteomes" id="UP001232148"/>
    </source>
</evidence>
<sequence>MHHRAVCVTDGTLTSHYSDSMHHSNTPHSGPVTFRRRVLWIVHNPSDPPWSYQTMESPSQEAQVHPSYLLMDAEKRTDIVADQEARFLKNLAVSPTYPDTLLQQGEDAAVVKERREHYAQNKGRVFDGLAGKREPLVIIDFGTAPDFVEGAGHEPASIWKRKGKLRLIRDVEGLRAKLSWPSAAESTTEAGSLVKDPPLRVM</sequence>
<comment type="caution">
    <text evidence="1">The sequence shown here is derived from an EMBL/GenBank/DDBJ whole genome shotgun (WGS) entry which is preliminary data.</text>
</comment>
<evidence type="ECO:0000313" key="1">
    <source>
        <dbReference type="EMBL" id="KAK2032610.1"/>
    </source>
</evidence>
<accession>A0AAD9M7X9</accession>
<organism evidence="1 2">
    <name type="scientific">Colletotrichum zoysiae</name>
    <dbReference type="NCBI Taxonomy" id="1216348"/>
    <lineage>
        <taxon>Eukaryota</taxon>
        <taxon>Fungi</taxon>
        <taxon>Dikarya</taxon>
        <taxon>Ascomycota</taxon>
        <taxon>Pezizomycotina</taxon>
        <taxon>Sordariomycetes</taxon>
        <taxon>Hypocreomycetidae</taxon>
        <taxon>Glomerellales</taxon>
        <taxon>Glomerellaceae</taxon>
        <taxon>Colletotrichum</taxon>
        <taxon>Colletotrichum graminicola species complex</taxon>
    </lineage>
</organism>
<protein>
    <submittedName>
        <fullName evidence="1">Uncharacterized protein</fullName>
    </submittedName>
</protein>
<dbReference type="EMBL" id="MU842829">
    <property type="protein sequence ID" value="KAK2032610.1"/>
    <property type="molecule type" value="Genomic_DNA"/>
</dbReference>
<gene>
    <name evidence="1" type="ORF">LX32DRAFT_636150</name>
</gene>
<name>A0AAD9M7X9_9PEZI</name>
<dbReference type="AlphaFoldDB" id="A0AAD9M7X9"/>
<reference evidence="1" key="1">
    <citation type="submission" date="2021-06" db="EMBL/GenBank/DDBJ databases">
        <title>Comparative genomics, transcriptomics and evolutionary studies reveal genomic signatures of adaptation to plant cell wall in hemibiotrophic fungi.</title>
        <authorList>
            <consortium name="DOE Joint Genome Institute"/>
            <person name="Baroncelli R."/>
            <person name="Diaz J.F."/>
            <person name="Benocci T."/>
            <person name="Peng M."/>
            <person name="Battaglia E."/>
            <person name="Haridas S."/>
            <person name="Andreopoulos W."/>
            <person name="Labutti K."/>
            <person name="Pangilinan J."/>
            <person name="Floch G.L."/>
            <person name="Makela M.R."/>
            <person name="Henrissat B."/>
            <person name="Grigoriev I.V."/>
            <person name="Crouch J.A."/>
            <person name="De Vries R.P."/>
            <person name="Sukno S.A."/>
            <person name="Thon M.R."/>
        </authorList>
    </citation>
    <scope>NUCLEOTIDE SEQUENCE</scope>
    <source>
        <strain evidence="1">MAFF235873</strain>
    </source>
</reference>
<proteinExistence type="predicted"/>